<evidence type="ECO:0000259" key="8">
    <source>
        <dbReference type="Pfam" id="PF04138"/>
    </source>
</evidence>
<feature type="transmembrane region" description="Helical" evidence="7">
    <location>
        <begin position="130"/>
        <end position="147"/>
    </location>
</feature>
<feature type="domain" description="GtrA/DPMS transmembrane" evidence="8">
    <location>
        <begin position="38"/>
        <end position="152"/>
    </location>
</feature>
<evidence type="ECO:0000256" key="6">
    <source>
        <dbReference type="SAM" id="MobiDB-lite"/>
    </source>
</evidence>
<name>A0A917UGA6_9ACTN</name>
<comment type="subcellular location">
    <subcellularLocation>
        <location evidence="1">Membrane</location>
        <topology evidence="1">Multi-pass membrane protein</topology>
    </subcellularLocation>
</comment>
<proteinExistence type="inferred from homology"/>
<dbReference type="InterPro" id="IPR007267">
    <property type="entry name" value="GtrA_DPMS_TM"/>
</dbReference>
<keyword evidence="4 7" id="KW-1133">Transmembrane helix</keyword>
<keyword evidence="5 7" id="KW-0472">Membrane</keyword>
<evidence type="ECO:0000256" key="5">
    <source>
        <dbReference type="ARBA" id="ARBA00023136"/>
    </source>
</evidence>
<organism evidence="9 10">
    <name type="scientific">Dactylosporangium sucinum</name>
    <dbReference type="NCBI Taxonomy" id="1424081"/>
    <lineage>
        <taxon>Bacteria</taxon>
        <taxon>Bacillati</taxon>
        <taxon>Actinomycetota</taxon>
        <taxon>Actinomycetes</taxon>
        <taxon>Micromonosporales</taxon>
        <taxon>Micromonosporaceae</taxon>
        <taxon>Dactylosporangium</taxon>
    </lineage>
</organism>
<dbReference type="PANTHER" id="PTHR38459">
    <property type="entry name" value="PROPHAGE BACTOPRENOL-LINKED GLUCOSE TRANSLOCASE HOMOLOG"/>
    <property type="match status" value="1"/>
</dbReference>
<comment type="similarity">
    <text evidence="2">Belongs to the GtrA family.</text>
</comment>
<keyword evidence="3 7" id="KW-0812">Transmembrane</keyword>
<evidence type="ECO:0000256" key="3">
    <source>
        <dbReference type="ARBA" id="ARBA00022692"/>
    </source>
</evidence>
<gene>
    <name evidence="9" type="ORF">GCM10007977_108220</name>
</gene>
<evidence type="ECO:0000256" key="4">
    <source>
        <dbReference type="ARBA" id="ARBA00022989"/>
    </source>
</evidence>
<feature type="transmembrane region" description="Helical" evidence="7">
    <location>
        <begin position="100"/>
        <end position="124"/>
    </location>
</feature>
<feature type="transmembrane region" description="Helical" evidence="7">
    <location>
        <begin position="63"/>
        <end position="88"/>
    </location>
</feature>
<evidence type="ECO:0000256" key="2">
    <source>
        <dbReference type="ARBA" id="ARBA00009399"/>
    </source>
</evidence>
<dbReference type="GO" id="GO:0000271">
    <property type="term" value="P:polysaccharide biosynthetic process"/>
    <property type="evidence" value="ECO:0007669"/>
    <property type="project" value="InterPro"/>
</dbReference>
<evidence type="ECO:0000256" key="7">
    <source>
        <dbReference type="SAM" id="Phobius"/>
    </source>
</evidence>
<accession>A0A917UGA6</accession>
<evidence type="ECO:0000256" key="1">
    <source>
        <dbReference type="ARBA" id="ARBA00004141"/>
    </source>
</evidence>
<protein>
    <recommendedName>
        <fullName evidence="8">GtrA/DPMS transmembrane domain-containing protein</fullName>
    </recommendedName>
</protein>
<feature type="region of interest" description="Disordered" evidence="6">
    <location>
        <begin position="1"/>
        <end position="26"/>
    </location>
</feature>
<feature type="transmembrane region" description="Helical" evidence="7">
    <location>
        <begin position="32"/>
        <end position="57"/>
    </location>
</feature>
<dbReference type="PANTHER" id="PTHR38459:SF1">
    <property type="entry name" value="PROPHAGE BACTOPRENOL-LINKED GLUCOSE TRANSLOCASE HOMOLOG"/>
    <property type="match status" value="1"/>
</dbReference>
<dbReference type="Proteomes" id="UP000642070">
    <property type="component" value="Unassembled WGS sequence"/>
</dbReference>
<sequence>MNGPERGGRAGPRRLGSTGVRPERTGGHLPRLLRLAGFGAAGASGVLPNLAVMWLLVDHLHVHYLPAAVAATEVAIGWNFVLVDLVVFRTRRDRPWPARFGRFVLLNNADLAVRLPLLAALVSWWGADELVANLATLVVAFLLRFGITDRFIYRRPTAPSPALVETGATV</sequence>
<keyword evidence="10" id="KW-1185">Reference proteome</keyword>
<evidence type="ECO:0000313" key="10">
    <source>
        <dbReference type="Proteomes" id="UP000642070"/>
    </source>
</evidence>
<evidence type="ECO:0000313" key="9">
    <source>
        <dbReference type="EMBL" id="GGM88539.1"/>
    </source>
</evidence>
<reference evidence="9" key="1">
    <citation type="journal article" date="2014" name="Int. J. Syst. Evol. Microbiol.">
        <title>Complete genome sequence of Corynebacterium casei LMG S-19264T (=DSM 44701T), isolated from a smear-ripened cheese.</title>
        <authorList>
            <consortium name="US DOE Joint Genome Institute (JGI-PGF)"/>
            <person name="Walter F."/>
            <person name="Albersmeier A."/>
            <person name="Kalinowski J."/>
            <person name="Ruckert C."/>
        </authorList>
    </citation>
    <scope>NUCLEOTIDE SEQUENCE</scope>
    <source>
        <strain evidence="9">JCM 19831</strain>
    </source>
</reference>
<dbReference type="AlphaFoldDB" id="A0A917UGA6"/>
<dbReference type="Pfam" id="PF04138">
    <property type="entry name" value="GtrA_DPMS_TM"/>
    <property type="match status" value="1"/>
</dbReference>
<dbReference type="GO" id="GO:0005886">
    <property type="term" value="C:plasma membrane"/>
    <property type="evidence" value="ECO:0007669"/>
    <property type="project" value="TreeGrafter"/>
</dbReference>
<dbReference type="RefSeq" id="WP_190257950.1">
    <property type="nucleotide sequence ID" value="NZ_BMPI01000120.1"/>
</dbReference>
<dbReference type="EMBL" id="BMPI01000120">
    <property type="protein sequence ID" value="GGM88539.1"/>
    <property type="molecule type" value="Genomic_DNA"/>
</dbReference>
<reference evidence="9" key="2">
    <citation type="submission" date="2020-09" db="EMBL/GenBank/DDBJ databases">
        <authorList>
            <person name="Sun Q."/>
            <person name="Ohkuma M."/>
        </authorList>
    </citation>
    <scope>NUCLEOTIDE SEQUENCE</scope>
    <source>
        <strain evidence="9">JCM 19831</strain>
    </source>
</reference>
<dbReference type="InterPro" id="IPR051401">
    <property type="entry name" value="GtrA_CellWall_Glycosyl"/>
</dbReference>
<comment type="caution">
    <text evidence="9">The sequence shown here is derived from an EMBL/GenBank/DDBJ whole genome shotgun (WGS) entry which is preliminary data.</text>
</comment>